<gene>
    <name evidence="1" type="ORF">SAMN04488006_0992</name>
</gene>
<dbReference type="Proteomes" id="UP000199312">
    <property type="component" value="Unassembled WGS sequence"/>
</dbReference>
<sequence length="463" mass="52023">MKFTVLLVFIIAFIVVSCGSSKKIETLKPVADLANPIMYDKEISYLNIPVSIKLKDLAYQTNTILKGLIYEDAILEDDNLMIKVWKQAPIEITDDKGKIKVVLPLKVWLKVRYGSNVFGMDLYDTRELNFNGVATLIGEAKFTNWQLSAKSNVQSVVWKESPSITIAGKSVPITYLVNPAMNYFKSTIEQKIDAAIVKSLNFQDNVLDALEEITKPVCVNESYDTWFKLKPISINATEAILKQDVVSMNLELACFMETFIGKPFEDTFNRDEIQLKQVSKTKDQFLASLIVVSPYLKASEIITKNFHGQEFTSGSKKITVEKVNLWHKNGKVVIALTMKGSLNGTIYLSGIPKYNIDEELIYFDDLKYVLETKSTLMKTANWLAQGIILKKIATYTKYSIKPELEVAKTQMEYYLKNYSPAKGIVINGNLAPIVIKNIQLTDQALVATISTTGKVALKIDGLQ</sequence>
<name>A0A1I6PFX1_9FLAO</name>
<proteinExistence type="predicted"/>
<reference evidence="2" key="1">
    <citation type="submission" date="2016-10" db="EMBL/GenBank/DDBJ databases">
        <authorList>
            <person name="Varghese N."/>
            <person name="Submissions S."/>
        </authorList>
    </citation>
    <scope>NUCLEOTIDE SEQUENCE [LARGE SCALE GENOMIC DNA]</scope>
    <source>
        <strain evidence="2">DSM 24450</strain>
    </source>
</reference>
<protein>
    <recommendedName>
        <fullName evidence="3">DUF4403 family protein</fullName>
    </recommendedName>
</protein>
<dbReference type="AlphaFoldDB" id="A0A1I6PFX1"/>
<evidence type="ECO:0000313" key="2">
    <source>
        <dbReference type="Proteomes" id="UP000199312"/>
    </source>
</evidence>
<dbReference type="RefSeq" id="WP_090223408.1">
    <property type="nucleotide sequence ID" value="NZ_FOZP01000002.1"/>
</dbReference>
<accession>A0A1I6PFX1</accession>
<dbReference type="OrthoDB" id="617059at2"/>
<dbReference type="InterPro" id="IPR025515">
    <property type="entry name" value="DUF4403"/>
</dbReference>
<evidence type="ECO:0008006" key="3">
    <source>
        <dbReference type="Google" id="ProtNLM"/>
    </source>
</evidence>
<dbReference type="STRING" id="593133.SAMN04488006_0992"/>
<organism evidence="1 2">
    <name type="scientific">Lutibacter maritimus</name>
    <dbReference type="NCBI Taxonomy" id="593133"/>
    <lineage>
        <taxon>Bacteria</taxon>
        <taxon>Pseudomonadati</taxon>
        <taxon>Bacteroidota</taxon>
        <taxon>Flavobacteriia</taxon>
        <taxon>Flavobacteriales</taxon>
        <taxon>Flavobacteriaceae</taxon>
        <taxon>Lutibacter</taxon>
    </lineage>
</organism>
<dbReference type="Pfam" id="PF14356">
    <property type="entry name" value="DUF4403"/>
    <property type="match status" value="1"/>
</dbReference>
<evidence type="ECO:0000313" key="1">
    <source>
        <dbReference type="EMBL" id="SFS39076.1"/>
    </source>
</evidence>
<keyword evidence="2" id="KW-1185">Reference proteome</keyword>
<dbReference type="EMBL" id="FOZP01000002">
    <property type="protein sequence ID" value="SFS39076.1"/>
    <property type="molecule type" value="Genomic_DNA"/>
</dbReference>
<dbReference type="PROSITE" id="PS51257">
    <property type="entry name" value="PROKAR_LIPOPROTEIN"/>
    <property type="match status" value="1"/>
</dbReference>